<keyword evidence="2" id="KW-1185">Reference proteome</keyword>
<evidence type="ECO:0000313" key="2">
    <source>
        <dbReference type="Proteomes" id="UP001500936"/>
    </source>
</evidence>
<dbReference type="RefSeq" id="WP_345270904.1">
    <property type="nucleotide sequence ID" value="NZ_BAABHB010000016.1"/>
</dbReference>
<evidence type="ECO:0000313" key="1">
    <source>
        <dbReference type="EMBL" id="GAA4418118.1"/>
    </source>
</evidence>
<organism evidence="1 2">
    <name type="scientific">Nibrella viscosa</name>
    <dbReference type="NCBI Taxonomy" id="1084524"/>
    <lineage>
        <taxon>Bacteria</taxon>
        <taxon>Pseudomonadati</taxon>
        <taxon>Bacteroidota</taxon>
        <taxon>Cytophagia</taxon>
        <taxon>Cytophagales</taxon>
        <taxon>Spirosomataceae</taxon>
        <taxon>Nibrella</taxon>
    </lineage>
</organism>
<accession>A0ABP8KXD7</accession>
<protein>
    <submittedName>
        <fullName evidence="1">Uncharacterized protein</fullName>
    </submittedName>
</protein>
<comment type="caution">
    <text evidence="1">The sequence shown here is derived from an EMBL/GenBank/DDBJ whole genome shotgun (WGS) entry which is preliminary data.</text>
</comment>
<dbReference type="Proteomes" id="UP001500936">
    <property type="component" value="Unassembled WGS sequence"/>
</dbReference>
<proteinExistence type="predicted"/>
<gene>
    <name evidence="1" type="ORF">GCM10023187_51180</name>
</gene>
<dbReference type="EMBL" id="BAABHB010000016">
    <property type="protein sequence ID" value="GAA4418118.1"/>
    <property type="molecule type" value="Genomic_DNA"/>
</dbReference>
<name>A0ABP8KXD7_9BACT</name>
<reference evidence="2" key="1">
    <citation type="journal article" date="2019" name="Int. J. Syst. Evol. Microbiol.">
        <title>The Global Catalogue of Microorganisms (GCM) 10K type strain sequencing project: providing services to taxonomists for standard genome sequencing and annotation.</title>
        <authorList>
            <consortium name="The Broad Institute Genomics Platform"/>
            <consortium name="The Broad Institute Genome Sequencing Center for Infectious Disease"/>
            <person name="Wu L."/>
            <person name="Ma J."/>
        </authorList>
    </citation>
    <scope>NUCLEOTIDE SEQUENCE [LARGE SCALE GENOMIC DNA]</scope>
    <source>
        <strain evidence="2">JCM 17925</strain>
    </source>
</reference>
<sequence>MKPLLASSAQAQLAYDGQRLHQILESPVFDQSTPEDTSWKPAFCEAIILLDGLLNHAEQMGHRIDFTDEVGVHGKVQDITSLVSWFRRCMPASAAEAPDRHLSSRLNCYADAGSGYFANGYFFTCNHTGELAFFLDDQRIYLHRHIHRSLQEAESA</sequence>